<reference evidence="1" key="1">
    <citation type="journal article" date="2010" name="Nature">
        <title>The dynamic genome of Hydra.</title>
        <authorList>
            <person name="Chapman J.A."/>
            <person name="Kirkness E.F."/>
            <person name="Simakov O."/>
            <person name="Hampson S.E."/>
            <person name="Mitros T."/>
            <person name="Weinmaier T."/>
            <person name="Rattei T."/>
            <person name="Balasubramanian P.G."/>
            <person name="Borman J."/>
            <person name="Busam D."/>
            <person name="Disbennett K."/>
            <person name="Pfannkoch C."/>
            <person name="Sumin N."/>
            <person name="Sutton G."/>
            <person name="Viswanathan L."/>
            <person name="Walenz B."/>
            <person name="Goodstein D.M."/>
            <person name="Hellsten U."/>
            <person name="Kawashima T."/>
            <person name="Prochnik S.E."/>
            <person name="Putnam N.H."/>
            <person name="Shu S."/>
            <person name="Blumberg B."/>
            <person name="Dana C.E."/>
            <person name="Gee L."/>
            <person name="Kibler D.F."/>
            <person name="Law L."/>
            <person name="Lindgens D."/>
            <person name="Martinez D.E."/>
            <person name="Peng J."/>
            <person name="Wigge P.A."/>
            <person name="Bertulat B."/>
            <person name="Guder C."/>
            <person name="Nakamura Y."/>
            <person name="Ozbek S."/>
            <person name="Watanabe H."/>
            <person name="Khalturin K."/>
            <person name="Hemmrich G."/>
            <person name="Franke A."/>
            <person name="Augustin R."/>
            <person name="Fraune S."/>
            <person name="Hayakawa E."/>
            <person name="Hayakawa S."/>
            <person name="Hirose M."/>
            <person name="Hwang J."/>
            <person name="Ikeo K."/>
            <person name="Nishimiya-Fujisawa C."/>
            <person name="Ogura A."/>
            <person name="Takahashi T."/>
            <person name="Steinmetz P.R."/>
            <person name="Zhang X."/>
            <person name="Aufschnaiter R."/>
            <person name="Eder M.K."/>
            <person name="Gorny A.K."/>
            <person name="Salvenmoser W."/>
            <person name="Heimberg A.M."/>
            <person name="Wheeler B.M."/>
            <person name="Peterson K.J."/>
            <person name="Boettger A."/>
            <person name="Tischler P."/>
            <person name="Wolf A."/>
            <person name="Gojobori T."/>
            <person name="Remington K.A."/>
            <person name="Strausberg R.L."/>
            <person name="Venter J."/>
            <person name="Technau U."/>
            <person name="Hobmayer B."/>
            <person name="Bosch T.C."/>
            <person name="Holstein T.W."/>
            <person name="Fujisawa T."/>
            <person name="Bode H.R."/>
            <person name="David C.N."/>
            <person name="Rokhsar D.S."/>
            <person name="Steele R.E."/>
        </authorList>
    </citation>
    <scope>NUCLEOTIDE SEQUENCE</scope>
</reference>
<protein>
    <submittedName>
        <fullName evidence="1">Uncharacterized protein</fullName>
    </submittedName>
</protein>
<name>C9YAJ6_CURXX</name>
<organism evidence="1">
    <name type="scientific">Curvibacter symbiont subsp. Hydra magnipapillata</name>
    <dbReference type="NCBI Taxonomy" id="667019"/>
    <lineage>
        <taxon>Bacteria</taxon>
        <taxon>Pseudomonadati</taxon>
        <taxon>Pseudomonadota</taxon>
        <taxon>Betaproteobacteria</taxon>
        <taxon>Burkholderiales</taxon>
        <taxon>Comamonadaceae</taxon>
        <taxon>Curvibacter</taxon>
    </lineage>
</organism>
<evidence type="ECO:0000313" key="1">
    <source>
        <dbReference type="EMBL" id="CBA29303.1"/>
    </source>
</evidence>
<accession>C9YAJ6</accession>
<proteinExistence type="predicted"/>
<dbReference type="AlphaFoldDB" id="C9YAJ6"/>
<dbReference type="EMBL" id="FN543104">
    <property type="protein sequence ID" value="CBA29303.1"/>
    <property type="molecule type" value="Genomic_DNA"/>
</dbReference>
<sequence>MFNDKYVKNGMFVVLHLVRLLEFSKSKRVQDGSLWRSRSAKASGFDREMVPAPNQK</sequence>
<gene>
    <name evidence="1" type="ORF">Csp_A11470</name>
</gene>